<reference evidence="3" key="1">
    <citation type="submission" date="2021-01" db="EMBL/GenBank/DDBJ databases">
        <authorList>
            <person name="Corre E."/>
            <person name="Pelletier E."/>
            <person name="Niang G."/>
            <person name="Scheremetjew M."/>
            <person name="Finn R."/>
            <person name="Kale V."/>
            <person name="Holt S."/>
            <person name="Cochrane G."/>
            <person name="Meng A."/>
            <person name="Brown T."/>
            <person name="Cohen L."/>
        </authorList>
    </citation>
    <scope>NUCLEOTIDE SEQUENCE</scope>
    <source>
        <strain evidence="3">RCC3387</strain>
    </source>
</reference>
<keyword evidence="2" id="KW-0732">Signal</keyword>
<proteinExistence type="predicted"/>
<evidence type="ECO:0000313" key="3">
    <source>
        <dbReference type="EMBL" id="CAD9583486.1"/>
    </source>
</evidence>
<feature type="chain" id="PRO_5030160528" evidence="2">
    <location>
        <begin position="24"/>
        <end position="211"/>
    </location>
</feature>
<evidence type="ECO:0000256" key="1">
    <source>
        <dbReference type="SAM" id="MobiDB-lite"/>
    </source>
</evidence>
<dbReference type="EMBL" id="HBGW01050414">
    <property type="protein sequence ID" value="CAD9583486.1"/>
    <property type="molecule type" value="Transcribed_RNA"/>
</dbReference>
<protein>
    <submittedName>
        <fullName evidence="3">Uncharacterized protein</fullName>
    </submittedName>
</protein>
<organism evidence="3">
    <name type="scientific">Zooxanthella nutricula</name>
    <dbReference type="NCBI Taxonomy" id="1333877"/>
    <lineage>
        <taxon>Eukaryota</taxon>
        <taxon>Sar</taxon>
        <taxon>Alveolata</taxon>
        <taxon>Dinophyceae</taxon>
        <taxon>Peridiniales</taxon>
        <taxon>Peridiniales incertae sedis</taxon>
        <taxon>Zooxanthella</taxon>
    </lineage>
</organism>
<gene>
    <name evidence="3" type="ORF">BRAN1462_LOCUS32074</name>
</gene>
<name>A0A6U6NN39_9DINO</name>
<feature type="region of interest" description="Disordered" evidence="1">
    <location>
        <begin position="67"/>
        <end position="127"/>
    </location>
</feature>
<sequence>MALALWGAAVAVALALPCAATLAAEDAEDAARDCESVGACAGAQGAQPLKAALAEVAHHSEGAHGASLDWLMPKSGPASAQSLDGRRGASGAAGGAPASPWLGGRVPGSLAESLKGKGEGGAGRAGRRPLGVQQKMIAADVVRSRAFIARWTGLGERLKALSSRDKEKLQEQVDMVFDELTKGKFPLTKDQMDFLDAATKRLEDELSGMEA</sequence>
<dbReference type="AlphaFoldDB" id="A0A6U6NN39"/>
<evidence type="ECO:0000256" key="2">
    <source>
        <dbReference type="SAM" id="SignalP"/>
    </source>
</evidence>
<feature type="signal peptide" evidence="2">
    <location>
        <begin position="1"/>
        <end position="23"/>
    </location>
</feature>
<accession>A0A6U6NN39</accession>